<feature type="coiled-coil region" evidence="1">
    <location>
        <begin position="33"/>
        <end position="87"/>
    </location>
</feature>
<dbReference type="AlphaFoldDB" id="A0A177ANI5"/>
<keyword evidence="3" id="KW-1185">Reference proteome</keyword>
<reference evidence="2 3" key="1">
    <citation type="submission" date="2016-04" db="EMBL/GenBank/DDBJ databases">
        <title>The genome of Intoshia linei affirms orthonectids as highly simplified spiralians.</title>
        <authorList>
            <person name="Mikhailov K.V."/>
            <person name="Slusarev G.S."/>
            <person name="Nikitin M.A."/>
            <person name="Logacheva M.D."/>
            <person name="Penin A."/>
            <person name="Aleoshin V."/>
            <person name="Panchin Y.V."/>
        </authorList>
    </citation>
    <scope>NUCLEOTIDE SEQUENCE [LARGE SCALE GENOMIC DNA]</scope>
    <source>
        <strain evidence="2">Intl2013</strain>
        <tissue evidence="2">Whole animal</tissue>
    </source>
</reference>
<protein>
    <submittedName>
        <fullName evidence="2">Uncharacterized protein</fullName>
    </submittedName>
</protein>
<organism evidence="2 3">
    <name type="scientific">Intoshia linei</name>
    <dbReference type="NCBI Taxonomy" id="1819745"/>
    <lineage>
        <taxon>Eukaryota</taxon>
        <taxon>Metazoa</taxon>
        <taxon>Spiralia</taxon>
        <taxon>Lophotrochozoa</taxon>
        <taxon>Mesozoa</taxon>
        <taxon>Orthonectida</taxon>
        <taxon>Rhopaluridae</taxon>
        <taxon>Intoshia</taxon>
    </lineage>
</organism>
<accession>A0A177ANI5</accession>
<gene>
    <name evidence="2" type="ORF">A3Q56_08621</name>
</gene>
<comment type="caution">
    <text evidence="2">The sequence shown here is derived from an EMBL/GenBank/DDBJ whole genome shotgun (WGS) entry which is preliminary data.</text>
</comment>
<feature type="non-terminal residue" evidence="2">
    <location>
        <position position="136"/>
    </location>
</feature>
<evidence type="ECO:0000313" key="3">
    <source>
        <dbReference type="Proteomes" id="UP000078046"/>
    </source>
</evidence>
<evidence type="ECO:0000313" key="2">
    <source>
        <dbReference type="EMBL" id="OAF63617.1"/>
    </source>
</evidence>
<sequence length="136" mass="16564">SVTSNTHYQKLHKYYQESILNLQTLFDEKEITFEKSNKDVEKLNMNLKMVKEEFILQTLFDEKEITFEKSNKDVEKLNMNLKMVKKKFIVLKKKFDDQVDENEKIKDEYINEKNFTKFEKDQVEKLLCQNETYSRE</sequence>
<dbReference type="Proteomes" id="UP000078046">
    <property type="component" value="Unassembled WGS sequence"/>
</dbReference>
<name>A0A177ANI5_9BILA</name>
<feature type="non-terminal residue" evidence="2">
    <location>
        <position position="1"/>
    </location>
</feature>
<evidence type="ECO:0000256" key="1">
    <source>
        <dbReference type="SAM" id="Coils"/>
    </source>
</evidence>
<proteinExistence type="predicted"/>
<keyword evidence="1" id="KW-0175">Coiled coil</keyword>
<dbReference type="EMBL" id="LWCA01002993">
    <property type="protein sequence ID" value="OAF63617.1"/>
    <property type="molecule type" value="Genomic_DNA"/>
</dbReference>